<protein>
    <recommendedName>
        <fullName evidence="3">Csf1 N-terminal domain-containing protein</fullName>
    </recommendedName>
</protein>
<dbReference type="OrthoDB" id="10051416at2759"/>
<feature type="region of interest" description="Disordered" evidence="1">
    <location>
        <begin position="2746"/>
        <end position="2766"/>
    </location>
</feature>
<reference evidence="4 5" key="1">
    <citation type="journal article" date="2018" name="Sci. Rep.">
        <title>Genome sequence of the cauliflower mushroom Sparassis crispa (Hanabiratake) and its association with beneficial usage.</title>
        <authorList>
            <person name="Kiyama R."/>
            <person name="Furutani Y."/>
            <person name="Kawaguchi K."/>
            <person name="Nakanishi T."/>
        </authorList>
    </citation>
    <scope>NUCLEOTIDE SEQUENCE [LARGE SCALE GENOMIC DNA]</scope>
</reference>
<dbReference type="InterPro" id="IPR029636">
    <property type="entry name" value="Csf1"/>
</dbReference>
<evidence type="ECO:0000256" key="2">
    <source>
        <dbReference type="SAM" id="Phobius"/>
    </source>
</evidence>
<dbReference type="Proteomes" id="UP000287166">
    <property type="component" value="Unassembled WGS sequence"/>
</dbReference>
<dbReference type="PANTHER" id="PTHR32085">
    <property type="entry name" value="PROTEIN CSF1"/>
    <property type="match status" value="1"/>
</dbReference>
<dbReference type="GO" id="GO:0006113">
    <property type="term" value="P:fermentation"/>
    <property type="evidence" value="ECO:0007669"/>
    <property type="project" value="InterPro"/>
</dbReference>
<evidence type="ECO:0000259" key="3">
    <source>
        <dbReference type="Pfam" id="PF21678"/>
    </source>
</evidence>
<dbReference type="Pfam" id="PF21678">
    <property type="entry name" value="Csf1_N"/>
    <property type="match status" value="1"/>
</dbReference>
<keyword evidence="2" id="KW-0812">Transmembrane</keyword>
<evidence type="ECO:0000313" key="4">
    <source>
        <dbReference type="EMBL" id="GBE80989.1"/>
    </source>
</evidence>
<name>A0A401GFP6_9APHY</name>
<dbReference type="InterPro" id="IPR048636">
    <property type="entry name" value="Csf1_N"/>
</dbReference>
<dbReference type="EMBL" id="BFAD01000003">
    <property type="protein sequence ID" value="GBE80989.1"/>
    <property type="molecule type" value="Genomic_DNA"/>
</dbReference>
<feature type="domain" description="Csf1 N-terminal" evidence="3">
    <location>
        <begin position="379"/>
        <end position="808"/>
    </location>
</feature>
<dbReference type="RefSeq" id="XP_027611902.1">
    <property type="nucleotide sequence ID" value="XM_027756101.1"/>
</dbReference>
<gene>
    <name evidence="4" type="ORF">SCP_0307120</name>
</gene>
<feature type="region of interest" description="Disordered" evidence="1">
    <location>
        <begin position="1145"/>
        <end position="1229"/>
    </location>
</feature>
<comment type="caution">
    <text evidence="4">The sequence shown here is derived from an EMBL/GenBank/DDBJ whole genome shotgun (WGS) entry which is preliminary data.</text>
</comment>
<dbReference type="GeneID" id="38777906"/>
<organism evidence="4 5">
    <name type="scientific">Sparassis crispa</name>
    <dbReference type="NCBI Taxonomy" id="139825"/>
    <lineage>
        <taxon>Eukaryota</taxon>
        <taxon>Fungi</taxon>
        <taxon>Dikarya</taxon>
        <taxon>Basidiomycota</taxon>
        <taxon>Agaricomycotina</taxon>
        <taxon>Agaricomycetes</taxon>
        <taxon>Polyporales</taxon>
        <taxon>Sparassidaceae</taxon>
        <taxon>Sparassis</taxon>
    </lineage>
</organism>
<feature type="compositionally biased region" description="Basic and acidic residues" evidence="1">
    <location>
        <begin position="1148"/>
        <end position="1159"/>
    </location>
</feature>
<feature type="transmembrane region" description="Helical" evidence="2">
    <location>
        <begin position="6"/>
        <end position="36"/>
    </location>
</feature>
<evidence type="ECO:0000256" key="1">
    <source>
        <dbReference type="SAM" id="MobiDB-lite"/>
    </source>
</evidence>
<keyword evidence="2" id="KW-1133">Transmembrane helix</keyword>
<proteinExistence type="predicted"/>
<dbReference type="InParanoid" id="A0A401GFP6"/>
<feature type="region of interest" description="Disordered" evidence="1">
    <location>
        <begin position="3198"/>
        <end position="3238"/>
    </location>
</feature>
<keyword evidence="2" id="KW-0472">Membrane</keyword>
<keyword evidence="5" id="KW-1185">Reference proteome</keyword>
<accession>A0A401GFP6</accession>
<dbReference type="PANTHER" id="PTHR32085:SF3">
    <property type="entry name" value="PROTEIN CSF1"/>
    <property type="match status" value="1"/>
</dbReference>
<dbReference type="STRING" id="139825.A0A401GFP6"/>
<sequence length="3365" mass="376643">MLNIVLLVTAICIVIVLIVYLFFWNRVVGYIFGLIARLFFWSQGESSAWVDIGAIHFSILSGRILFKDVRYHTSNQTIKIVKGQLSWRYWIRRPAEEKDISHTQVVGEENKLRGHVPLLCRIHMSIQGLEWFIYNRTAAYDNIASQMESEVIPSTPAPTPTHFSTEGRGPVRKIFSRSSAVHETSIFGPPVFLVSSIYKRMPAYIRRVATWATHQLPNFDLTNLLPVSIEATKAAIICGNASTPNLLVAEFSKAEGTFGVVQARSKYDLYKQLFNIKLQNASVCYVENVDYRNHMTTAGQQVHEHIKGSRDRPLRQSSYLSYLSFEKLWNDFKLWSVTSMSGPRTRLLAFIAVLVPHLPTTWPWRHAPKNTDDETPLGADFSTLEYAIERKVLEAPELELMYYADVVGVVPSHTEQQQNTEGLDPFDIGNGDLPPEWGMDFVVRGGYLRYGPWADRQRLFLHHTFFPQTFHDVEPTQRLTSGDKRMWTGLKIFIELRDGVTLQIPFREASKDWQWDGKVEVPNRPRKREPASIHVRAGDSSTISYIVPMVAGPSGYDSFSEVHLDTVTVTSSLNDIRLITADSCRLQCHLPSPVKWNDERKWTFTVSLRQTSLFLLRDHVNMLTDLSKDWSTGPPSGYYRYIPMLYAIDIKLHNYELNFYVNDHNIIDKPLIKEDNSLLTLRGTHIHSGIRIPFLKYRPDATTVSFWTEAPHVAVSLTLPRWNIHSFFPTPKRNSVGTIGLLRVDGTYQYHAEVREDNVEQLKLDISGHDVIYRAFGWTVRHFMILRDNYFGSFTHFSTLYEYLKKRNEDHFVGDPTDLQYREGTSNPLEVQVTVSVDRGLIVLPTGLPGYEMYTSERAFTPDPDDIGSCVVLSVPMLQLQLRTNDYYMEMSLNVDTVSGHIEDSCIEERLSFSSNPSNSNEAFVIDEIDIVANRLFGPRPRTSTYVCVWEIHVGHIRGLLSAYEGRLLSAAGTSFGLNFTDVLNAPAKEFALPLDPDATFLKITVDTVTIAWHAGSAVAELAFPDGLRFDSSDLAGKFYRKVTSLRLPCASVKLFLSSKKSLPMWYEASEVHFDANLDLYSAPLGWQEAARSQLEFIARQDELSGRARFLYSIDFEDLHEKLLSDHNSFVHGFYLPQLRLPLSSTSEPRRGRMMDRSPRLQGPPPRIFSSPLTQQSESDYDEGMSEMDRDARLANSRPAARTIAELYSDGRESLSSAEESDDEDLTDAREWDSDYSDILDDLPVEPGWPPLAPCSVLTKQYATHCLTRPSLWNGSPFRLMRNTSPRRWRITTENPATSQDGNDARVPLWDVPSHHLSDEVDTTIFRIVCKNPADIRITPLILPVVAELFKDMNSHQLSPELRFDAIMAKLVQTIPSDAGRSTMFDVHVASLRFVSAQVISPVSHLSDARDGEQRAFQPTSRGISTLELLLDSCHIKGETTEHHPHASDERHMAASLQALSLTLRTEHDADPEKPVPQSTCKLALGSSDAGLIEQDFTLSLGSLVTELGHAAPDAAFATADVIVTCAQAVKELHKHLSSRTPALDQQIIHQVLKYSRQRPVVDPLSTIQPSFLVQKGRPDKLRKSISFKFLVYLRNCLRHLEAPERRAILALEPDLQSGISLDDIISTLESNHFSLGFDDDASNLSQQSLLQELFPHSNTFSTHPKSSRDALPFVAASIHLKLIKLSILHPVGRIRSIFSLCPLLIVFHIGSSLLLQSSTSNQGKNHSNILNERGNIRRISVSVCLDRVTSTIFPQSMPFIQVLLRAQRQYSFNRRPQQGDEDSSSMAVHTTSHRVYITGIVAIQQVHITAATDNLKVEYTAGCLTYASTSLLHIPSNGRNSGRMSTNHSLMFGGMALQACSVADSSRSREHAVLASLKLERGRTNCVLLQDSQTNPAIRVMFGLEKLRVNVPRSALRLYRFIEEWRADYLPGINATIQEILSELHEEPARPPKMSPRKSATSKSLSIQMQISLSSFQINLQVMLGTWLSWEISQIVTFLASPGNDSRNGTNAFGLQMGPHRFGISSKTQTVVDSVPNVRLKLELPMFTLRGTYDKTGIQGLALVELFEFSMKPSDWDTVLSVQQKSGQDFNDLVHLIEETRQRRTLSKSAPPKGSARKVSGSFRMKGFRIGLEDLSSTLLLECDDINGGLENMTDLTWHLKLSDLALSLASSTVRDTLDRGHRSAFVTVDFQANMGRQPAVLQGQLLQIAVTKVHAVMQPTSIGELGDLVDHLQAEVLVRKEERATELADFKEKTRSIMRSLDVKIGDKQHPEYSWLDHYTIIISIRSIGVAFPLAFNGDLQMPRSGKQDDGSVRAFLLSIKSLQFGTQRGESGQATMRGFSFQFVLHFRQSFGGDFSGDSHQTHNRLLYPEVTAQLRSERLGASRRIRIGADVSGFVLDVDCTIPDYIFSLIDVYHQGKDRMGRFTSHIPRSPIYTDLSPRIQKATAGMQQNALPTSNIFLSLTFASGKILMHSPDSDVEFLRSWPTPANFGPTISQMIDPGVEVFNLPVVSVWGEYRAKPASQKLSGDAIGVAGPSTLMFKATVHSSQNILRPTLLPFVTELVDHVEDRFRYSSQRNTQSSPFRTHVALPSVSTEQTSEHVLDPVSGMKISLSLRIDQSKLELTCQPDVNVIAGVNWKSGGFIVNISPGTRRVVFTGSVGGLTVSLKHGFLSDDCVRLDARNLAFNMTFAKMGGSTVDKTTSSISVVLDTEFSGNVRLSRLQDVLCFKAVWLDRIPVLTGQIINTPERSPGSPRNPSNGISTSKPELTTAVLLRLRQIRLDADLGQSISLIKLSVNNMLIRSRLSEARSEMSLSLAELSILASGNISGEATVPNFLFQTVRRKDSSAGKTGRMLDLTMTSGGLSMILESEYQKLIQYRAEPVKVTIYDDWSKLSAEVPEHERRVDVAFTVSGTEVMVIMNVGTIPRLLSYANKLTANLDAQREGASRESKAFRVASSPKPDNPLSAVANAMLRSTRSRLKEADTTLPCIIRQRMSLDLDLLQLVVFPRAMRDPDLAQFIGRNVHARLDRLVENNALPSRRDLKLSFASITTSKITQLNHALVAKEKVVETKRWLSMLVKDAPEAIIFGLPSMDIRMLSHESIQNQRRVLGYDFSSKFTIKKGTKDSEDIYITLNMSLYSWLTLLRKTFAREMEQVQAAADIRAGPSALVQQAAMNRRKALDPLLIPADRRSDILSMTPEPVETVKPRSPRGPISLPHSYSTPSLPAALRSSDGGLGSPDLVASPLKLPISPPSLSRPTYPGMSTTFSDTLTALPLPKTTTTPGIIYEPHHRVIERLTMRQLGEATPDVMHPFFMKKAGFSLEDSLPQYVHEYATIPTESIMHVLLKLYSKQLSVDDLTNTQV</sequence>
<dbReference type="GO" id="GO:0016020">
    <property type="term" value="C:membrane"/>
    <property type="evidence" value="ECO:0007669"/>
    <property type="project" value="InterPro"/>
</dbReference>
<evidence type="ECO:0000313" key="5">
    <source>
        <dbReference type="Proteomes" id="UP000287166"/>
    </source>
</evidence>